<comment type="similarity">
    <text evidence="1">Belongs to the PspA/Vipp/IM30 family.</text>
</comment>
<protein>
    <recommendedName>
        <fullName evidence="6">Phage shock protein A</fullName>
    </recommendedName>
</protein>
<feature type="coiled-coil region" evidence="2">
    <location>
        <begin position="115"/>
        <end position="149"/>
    </location>
</feature>
<feature type="compositionally biased region" description="Basic and acidic residues" evidence="3">
    <location>
        <begin position="258"/>
        <end position="267"/>
    </location>
</feature>
<evidence type="ECO:0000256" key="2">
    <source>
        <dbReference type="SAM" id="Coils"/>
    </source>
</evidence>
<keyword evidence="5" id="KW-1185">Reference proteome</keyword>
<dbReference type="RefSeq" id="WP_106307837.1">
    <property type="nucleotide sequence ID" value="NZ_PVWO01000255.1"/>
</dbReference>
<dbReference type="Pfam" id="PF04012">
    <property type="entry name" value="PspA_IM30"/>
    <property type="match status" value="1"/>
</dbReference>
<evidence type="ECO:0000313" key="5">
    <source>
        <dbReference type="Proteomes" id="UP000238937"/>
    </source>
</evidence>
<evidence type="ECO:0000256" key="3">
    <source>
        <dbReference type="SAM" id="MobiDB-lite"/>
    </source>
</evidence>
<reference evidence="4 5" key="1">
    <citation type="submission" date="2018-03" db="EMBL/GenBank/DDBJ databases">
        <title>The ancient ancestry and fast evolution of plastids.</title>
        <authorList>
            <person name="Moore K.R."/>
            <person name="Magnabosco C."/>
            <person name="Momper L."/>
            <person name="Gold D.A."/>
            <person name="Bosak T."/>
            <person name="Fournier G.P."/>
        </authorList>
    </citation>
    <scope>NUCLEOTIDE SEQUENCE [LARGE SCALE GENOMIC DNA]</scope>
    <source>
        <strain evidence="4 5">CCALA 037</strain>
    </source>
</reference>
<dbReference type="PANTHER" id="PTHR31088">
    <property type="entry name" value="MEMBRANE-ASSOCIATED PROTEIN VIPP1, CHLOROPLASTIC"/>
    <property type="match status" value="1"/>
</dbReference>
<dbReference type="InterPro" id="IPR007157">
    <property type="entry name" value="PspA_VIPP1"/>
</dbReference>
<evidence type="ECO:0000256" key="1">
    <source>
        <dbReference type="ARBA" id="ARBA00043985"/>
    </source>
</evidence>
<evidence type="ECO:0000313" key="4">
    <source>
        <dbReference type="EMBL" id="PSB54485.1"/>
    </source>
</evidence>
<dbReference type="Proteomes" id="UP000238937">
    <property type="component" value="Unassembled WGS sequence"/>
</dbReference>
<accession>A0A2T1GB57</accession>
<feature type="region of interest" description="Disordered" evidence="3">
    <location>
        <begin position="212"/>
        <end position="267"/>
    </location>
</feature>
<dbReference type="EMBL" id="PVWO01000255">
    <property type="protein sequence ID" value="PSB54485.1"/>
    <property type="molecule type" value="Genomic_DNA"/>
</dbReference>
<gene>
    <name evidence="4" type="ORF">C7B77_18005</name>
</gene>
<keyword evidence="2" id="KW-0175">Coiled coil</keyword>
<name>A0A2T1GB57_9CYAN</name>
<organism evidence="4 5">
    <name type="scientific">Chamaesiphon polymorphus CCALA 037</name>
    <dbReference type="NCBI Taxonomy" id="2107692"/>
    <lineage>
        <taxon>Bacteria</taxon>
        <taxon>Bacillati</taxon>
        <taxon>Cyanobacteriota</taxon>
        <taxon>Cyanophyceae</taxon>
        <taxon>Gomontiellales</taxon>
        <taxon>Chamaesiphonaceae</taxon>
        <taxon>Chamaesiphon</taxon>
    </lineage>
</organism>
<sequence>MGLFDRVSRLLRANVNDMVSKAEDPEKILEQAVMDMQEDLVQLRQAVASSIANQKRTEQQYNKAMADANSWQSKAQLALQKGDEDLAREALVRKKNYSETASSLKAQLDGQAGMVDTMKKSLLQLEGKISEAKTKKDMLKSRSQAAKAQEQLQGAVGRLGTNSAMAAFERMEEKVLIQEAKSQAAAELTGADLESKFAALSAGSDVDDELAAMKQQMLGGSAQPTAALPQGSVSSPATPATPKDSVKAPMSPQDEELEALRKQIDGL</sequence>
<proteinExistence type="inferred from homology"/>
<comment type="caution">
    <text evidence="4">The sequence shown here is derived from an EMBL/GenBank/DDBJ whole genome shotgun (WGS) entry which is preliminary data.</text>
</comment>
<dbReference type="AlphaFoldDB" id="A0A2T1GB57"/>
<dbReference type="OrthoDB" id="9779630at2"/>
<dbReference type="PANTHER" id="PTHR31088:SF6">
    <property type="entry name" value="PHAGE SHOCK PROTEIN A"/>
    <property type="match status" value="1"/>
</dbReference>
<evidence type="ECO:0008006" key="6">
    <source>
        <dbReference type="Google" id="ProtNLM"/>
    </source>
</evidence>